<sequence>MYSLLVTADNTAWDGSTSTYTYPRSRFLEYTNESVAARFKELNSEQIEHLLALPFLFAYEGREDMQLGRLTSIKLRGRDVVIGFQSDENNAPIPFERVDPIQHRLDIRDWEMNRTHWAIKEEDLLVELAGAGLVADHRNPEPSRAALPPPVRPQYSASSVAEFVNIVLAMPKRGKEIFYRGHSNRDSYRLEPSVFRKDGAGNHLHLHHEHHLYNELILSHSGEFQSDQYTLDRLVRMQHYSLPTRLLDITSNPLIALFFACESASNSAQAQEIPGEVILLSLEQASIKYFDSDTASCLANLARLPQADKDEIDYALDAEAFNAQESIRKLLHLIRQEKPYFAPQINKDDLLNVVCVKSKRSNDRISFQSGVFLLFGQDAILDEEGSERIGIERIQILNKREILQELDQLNITSRTVFPHIEASARYIAEKFRFVQAGQT</sequence>
<feature type="domain" description="FRG" evidence="1">
    <location>
        <begin position="173"/>
        <end position="279"/>
    </location>
</feature>
<evidence type="ECO:0000313" key="5">
    <source>
        <dbReference type="Proteomes" id="UP001430544"/>
    </source>
</evidence>
<dbReference type="AlphaFoldDB" id="A0AAJ0J1D4"/>
<dbReference type="Pfam" id="PF08867">
    <property type="entry name" value="FRG"/>
    <property type="match status" value="1"/>
</dbReference>
<evidence type="ECO:0000313" key="4">
    <source>
        <dbReference type="Proteomes" id="UP000030969"/>
    </source>
</evidence>
<evidence type="ECO:0000313" key="3">
    <source>
        <dbReference type="EMBL" id="MCC8622568.1"/>
    </source>
</evidence>
<reference evidence="3" key="2">
    <citation type="submission" date="2021-11" db="EMBL/GenBank/DDBJ databases">
        <title>Genome resources and taxonomic validation of 89 Xanthomonas strains.</title>
        <authorList>
            <person name="Tambong J.T."/>
        </authorList>
    </citation>
    <scope>NUCLEOTIDE SEQUENCE</scope>
    <source>
        <strain evidence="3">Bv 5-4A</strain>
    </source>
</reference>
<accession>A0AAJ0J1D4</accession>
<dbReference type="SMART" id="SM00901">
    <property type="entry name" value="FRG"/>
    <property type="match status" value="1"/>
</dbReference>
<name>A0AAJ0J1D4_9XANT</name>
<gene>
    <name evidence="3" type="ORF">LN473_11335</name>
    <name evidence="2" type="ORF">OR61_04305</name>
</gene>
<dbReference type="Proteomes" id="UP001430544">
    <property type="component" value="Unassembled WGS sequence"/>
</dbReference>
<organism evidence="2 4">
    <name type="scientific">Xanthomonas vesicatoria</name>
    <dbReference type="NCBI Taxonomy" id="56460"/>
    <lineage>
        <taxon>Bacteria</taxon>
        <taxon>Pseudomonadati</taxon>
        <taxon>Pseudomonadota</taxon>
        <taxon>Gammaproteobacteria</taxon>
        <taxon>Lysobacterales</taxon>
        <taxon>Lysobacteraceae</taxon>
        <taxon>Xanthomonas</taxon>
    </lineage>
</organism>
<dbReference type="EMBL" id="JAJIUN010000046">
    <property type="protein sequence ID" value="MCC8622568.1"/>
    <property type="molecule type" value="Genomic_DNA"/>
</dbReference>
<dbReference type="RefSeq" id="WP_039421685.1">
    <property type="nucleotide sequence ID" value="NZ_CP018470.1"/>
</dbReference>
<dbReference type="Proteomes" id="UP000030969">
    <property type="component" value="Unassembled WGS sequence"/>
</dbReference>
<dbReference type="InterPro" id="IPR014966">
    <property type="entry name" value="FRG-dom"/>
</dbReference>
<reference evidence="2 4" key="1">
    <citation type="submission" date="2014-11" db="EMBL/GenBank/DDBJ databases">
        <title>Draft Genome Sequences of Xanthomonas vesicatoria Strains from the Balkan Peninsula.</title>
        <authorList>
            <person name="Vancheva T."/>
            <person name="Lefeuvre P."/>
            <person name="Bogatzevska N."/>
            <person name="Moncheva P."/>
            <person name="Koebnik R."/>
        </authorList>
    </citation>
    <scope>NUCLEOTIDE SEQUENCE [LARGE SCALE GENOMIC DNA]</scope>
    <source>
        <strain evidence="2 4">53M</strain>
    </source>
</reference>
<comment type="caution">
    <text evidence="2">The sequence shown here is derived from an EMBL/GenBank/DDBJ whole genome shotgun (WGS) entry which is preliminary data.</text>
</comment>
<evidence type="ECO:0000313" key="2">
    <source>
        <dbReference type="EMBL" id="KHM97192.1"/>
    </source>
</evidence>
<dbReference type="EMBL" id="JSYJ01000016">
    <property type="protein sequence ID" value="KHM97192.1"/>
    <property type="molecule type" value="Genomic_DNA"/>
</dbReference>
<evidence type="ECO:0000259" key="1">
    <source>
        <dbReference type="SMART" id="SM00901"/>
    </source>
</evidence>
<keyword evidence="5" id="KW-1185">Reference proteome</keyword>
<proteinExistence type="predicted"/>
<protein>
    <submittedName>
        <fullName evidence="2">FRG domain-containing protein</fullName>
    </submittedName>
</protein>